<gene>
    <name evidence="1" type="primary">Vigan.09G139200</name>
    <name evidence="1" type="ORF">VIGAN_09139200</name>
</gene>
<proteinExistence type="predicted"/>
<dbReference type="Proteomes" id="UP000291084">
    <property type="component" value="Chromosome 9"/>
</dbReference>
<sequence>MGGFYFGDKIVEFNEFDVCLALGLPLVGQVIDLNKVGVHSVCKNYFPDGKVDIKMVYELLLEEHENFPMEHFCSLFILVGISEFLLPNRTGIVFPIIFNRI</sequence>
<dbReference type="EMBL" id="AP015042">
    <property type="protein sequence ID" value="BAT97829.1"/>
    <property type="molecule type" value="Genomic_DNA"/>
</dbReference>
<accession>A0A0S3SYK6</accession>
<name>A0A0S3SYK6_PHAAN</name>
<organism evidence="1 2">
    <name type="scientific">Vigna angularis var. angularis</name>
    <dbReference type="NCBI Taxonomy" id="157739"/>
    <lineage>
        <taxon>Eukaryota</taxon>
        <taxon>Viridiplantae</taxon>
        <taxon>Streptophyta</taxon>
        <taxon>Embryophyta</taxon>
        <taxon>Tracheophyta</taxon>
        <taxon>Spermatophyta</taxon>
        <taxon>Magnoliopsida</taxon>
        <taxon>eudicotyledons</taxon>
        <taxon>Gunneridae</taxon>
        <taxon>Pentapetalae</taxon>
        <taxon>rosids</taxon>
        <taxon>fabids</taxon>
        <taxon>Fabales</taxon>
        <taxon>Fabaceae</taxon>
        <taxon>Papilionoideae</taxon>
        <taxon>50 kb inversion clade</taxon>
        <taxon>NPAAA clade</taxon>
        <taxon>indigoferoid/millettioid clade</taxon>
        <taxon>Phaseoleae</taxon>
        <taxon>Vigna</taxon>
    </lineage>
</organism>
<dbReference type="AlphaFoldDB" id="A0A0S3SYK6"/>
<protein>
    <submittedName>
        <fullName evidence="1">Uncharacterized protein</fullName>
    </submittedName>
</protein>
<evidence type="ECO:0000313" key="2">
    <source>
        <dbReference type="Proteomes" id="UP000291084"/>
    </source>
</evidence>
<keyword evidence="2" id="KW-1185">Reference proteome</keyword>
<reference evidence="1 2" key="1">
    <citation type="journal article" date="2015" name="Sci. Rep.">
        <title>The power of single molecule real-time sequencing technology in the de novo assembly of a eukaryotic genome.</title>
        <authorList>
            <person name="Sakai H."/>
            <person name="Naito K."/>
            <person name="Ogiso-Tanaka E."/>
            <person name="Takahashi Y."/>
            <person name="Iseki K."/>
            <person name="Muto C."/>
            <person name="Satou K."/>
            <person name="Teruya K."/>
            <person name="Shiroma A."/>
            <person name="Shimoji M."/>
            <person name="Hirano T."/>
            <person name="Itoh T."/>
            <person name="Kaga A."/>
            <person name="Tomooka N."/>
        </authorList>
    </citation>
    <scope>NUCLEOTIDE SEQUENCE [LARGE SCALE GENOMIC DNA]</scope>
    <source>
        <strain evidence="2">cv. Shumari</strain>
    </source>
</reference>
<evidence type="ECO:0000313" key="1">
    <source>
        <dbReference type="EMBL" id="BAT97829.1"/>
    </source>
</evidence>